<gene>
    <name evidence="4" type="ORF">Taqua_01784</name>
</gene>
<comment type="caution">
    <text evidence="4">The sequence shown here is derived from an EMBL/GenBank/DDBJ whole genome shotgun (WGS) entry which is preliminary data.</text>
</comment>
<accession>A0A554WII4</accession>
<evidence type="ECO:0000313" key="5">
    <source>
        <dbReference type="Proteomes" id="UP000318554"/>
    </source>
</evidence>
<keyword evidence="5" id="KW-1185">Reference proteome</keyword>
<dbReference type="InterPro" id="IPR011010">
    <property type="entry name" value="DNA_brk_join_enz"/>
</dbReference>
<organism evidence="4 5">
    <name type="scientific">Tepidimonas aquatica</name>
    <dbReference type="NCBI Taxonomy" id="247482"/>
    <lineage>
        <taxon>Bacteria</taxon>
        <taxon>Pseudomonadati</taxon>
        <taxon>Pseudomonadota</taxon>
        <taxon>Betaproteobacteria</taxon>
        <taxon>Burkholderiales</taxon>
        <taxon>Tepidimonas</taxon>
    </lineage>
</organism>
<dbReference type="GO" id="GO:0003677">
    <property type="term" value="F:DNA binding"/>
    <property type="evidence" value="ECO:0007669"/>
    <property type="project" value="InterPro"/>
</dbReference>
<dbReference type="Proteomes" id="UP000318554">
    <property type="component" value="Unassembled WGS sequence"/>
</dbReference>
<dbReference type="CDD" id="cd00397">
    <property type="entry name" value="DNA_BRE_C"/>
    <property type="match status" value="1"/>
</dbReference>
<feature type="region of interest" description="Disordered" evidence="2">
    <location>
        <begin position="436"/>
        <end position="459"/>
    </location>
</feature>
<proteinExistence type="predicted"/>
<dbReference type="SUPFAM" id="SSF56349">
    <property type="entry name" value="DNA breaking-rejoining enzymes"/>
    <property type="match status" value="1"/>
</dbReference>
<sequence>MKPVADIEALWARLAHGQSAQATASLAALRAVLREHADNPHAQWLCEGVGPMADASSASALCEALVQHCLNQPDAAAPSARARHHAGLQRAAQWLRWVYQLVRALRAAARAAVVEPPAPTLLLAAVHPPESPFAGQALQRLQRAERWRAALLEALRRPASVSSAPRWLAAMLLSATLLGGLLQRRALQVLRACLCANAALPRTGLGVPYLDIEHPARGAQRARLQRWLFDPVSAWLLEHRPGGDIVAPSSLPAQWRRLLGSAHAPRDLDDLIEGASVLWLRWGTALDVQLMRGHYPTHDIEPRLWQQLSASLGADEQPRAAARLIAPADDEEDEATAEEAQPWAADAALLYPWLDGLCTIAAADGPWPTEESAWQQRLQAAGTALPDTQAVLLRWLAALAVRRAQQSPSVQRRIAHQVHTLLPAWVAVLGQLGSAEAADAGAEPDGGDEPPLPDPTQWSHEELDSAEQLLLASASARRQRTLRLAWAGLRRSIERTVAGRSRARERVPDGVDARPLPAGVLMRALQTLQRQALLQRDPQSPPALWEMAWLSAVLAFRTGMRRAEILGLRLLDISPEPDLTIVVRPTAQRRLKTAHAQRIIPAGALLLPAERQRLLAWVHQRWAQIGADPRAAFAPARAQVPLFDLDLGRTRASAERTAERIIEALADALAGAHIHHLRHAFATWTYLALRAVELPRIIDVFAGDPDTQALLRRGAELHRALLGGPSGSARQAAFAVARLLGHTSPLVSLEHYIHAQAIVTWALAVRECERLAQLGDRDGVAQRALRACAVTSAPAATEAAGSVAAAPASIGSAAAAVPAHWPLPGAYAVLGQLQATQGDAVACVDRVRAHLPALELSEPQAHALLQRAAELAHCLRRDDDPAFRWPTGVRRAWVRDGPHGPYLALPSLRAPAWLQQWQRRWPRNADIRALALPALRIHLLRTTPRRRDVAFWGAEQASALQTYVRLLVGLGLHDDGLRVVLRRADGSTDLPPWVHGAVPEPALRQVLQRLPRVGLAVKDAGRAGAFARWLGLEWSAGRNARPDTLTTALILLGLLSAGEAPLAWS</sequence>
<dbReference type="AlphaFoldDB" id="A0A554WII4"/>
<evidence type="ECO:0000313" key="4">
    <source>
        <dbReference type="EMBL" id="TSE23389.1"/>
    </source>
</evidence>
<evidence type="ECO:0000256" key="1">
    <source>
        <dbReference type="ARBA" id="ARBA00023172"/>
    </source>
</evidence>
<dbReference type="GO" id="GO:0015074">
    <property type="term" value="P:DNA integration"/>
    <property type="evidence" value="ECO:0007669"/>
    <property type="project" value="InterPro"/>
</dbReference>
<dbReference type="InterPro" id="IPR013762">
    <property type="entry name" value="Integrase-like_cat_sf"/>
</dbReference>
<dbReference type="PROSITE" id="PS51898">
    <property type="entry name" value="TYR_RECOMBINASE"/>
    <property type="match status" value="1"/>
</dbReference>
<keyword evidence="1" id="KW-0233">DNA recombination</keyword>
<dbReference type="OrthoDB" id="9157643at2"/>
<name>A0A554WII4_9BURK</name>
<reference evidence="4 5" key="1">
    <citation type="submission" date="2019-07" db="EMBL/GenBank/DDBJ databases">
        <title>Tepidimonas aquatica CLN-1 draft genome.</title>
        <authorList>
            <person name="Da Costa M.S."/>
            <person name="Froufe H.J.C."/>
            <person name="Egas C."/>
            <person name="Albuquerque L."/>
        </authorList>
    </citation>
    <scope>NUCLEOTIDE SEQUENCE [LARGE SCALE GENOMIC DNA]</scope>
    <source>
        <strain evidence="4 5">CLN-1</strain>
    </source>
</reference>
<feature type="domain" description="Tyr recombinase" evidence="3">
    <location>
        <begin position="520"/>
        <end position="766"/>
    </location>
</feature>
<protein>
    <submittedName>
        <fullName evidence="4">Phage integrase family protein</fullName>
    </submittedName>
</protein>
<dbReference type="Gene3D" id="1.10.443.10">
    <property type="entry name" value="Intergrase catalytic core"/>
    <property type="match status" value="1"/>
</dbReference>
<dbReference type="InterPro" id="IPR002104">
    <property type="entry name" value="Integrase_catalytic"/>
</dbReference>
<evidence type="ECO:0000256" key="2">
    <source>
        <dbReference type="SAM" id="MobiDB-lite"/>
    </source>
</evidence>
<dbReference type="GO" id="GO:0006310">
    <property type="term" value="P:DNA recombination"/>
    <property type="evidence" value="ECO:0007669"/>
    <property type="project" value="UniProtKB-KW"/>
</dbReference>
<evidence type="ECO:0000259" key="3">
    <source>
        <dbReference type="PROSITE" id="PS51898"/>
    </source>
</evidence>
<dbReference type="EMBL" id="VJNA01000022">
    <property type="protein sequence ID" value="TSE23389.1"/>
    <property type="molecule type" value="Genomic_DNA"/>
</dbReference>
<dbReference type="RefSeq" id="WP_144326355.1">
    <property type="nucleotide sequence ID" value="NZ_VJNA01000022.1"/>
</dbReference>